<evidence type="ECO:0000313" key="2">
    <source>
        <dbReference type="Proteomes" id="UP000076825"/>
    </source>
</evidence>
<protein>
    <submittedName>
        <fullName evidence="1">Phage protein</fullName>
    </submittedName>
</protein>
<dbReference type="Gene3D" id="3.10.450.530">
    <property type="entry name" value="Ribonuclease toxin, BrnT, of type II toxin-antitoxin system"/>
    <property type="match status" value="1"/>
</dbReference>
<dbReference type="eggNOG" id="COG2929">
    <property type="taxonomic scope" value="Bacteria"/>
</dbReference>
<dbReference type="STRING" id="123899.SAMEA3906487_01577"/>
<dbReference type="Pfam" id="PF04365">
    <property type="entry name" value="BrnT_toxin"/>
    <property type="match status" value="1"/>
</dbReference>
<dbReference type="InterPro" id="IPR038573">
    <property type="entry name" value="BrnT_sf"/>
</dbReference>
<gene>
    <name evidence="1" type="ORF">SAMEA3906487_01577</name>
</gene>
<reference evidence="1 2" key="1">
    <citation type="submission" date="2016-04" db="EMBL/GenBank/DDBJ databases">
        <authorList>
            <consortium name="Pathogen Informatics"/>
        </authorList>
    </citation>
    <scope>NUCLEOTIDE SEQUENCE [LARGE SCALE GENOMIC DNA]</scope>
    <source>
        <strain evidence="1 2">H044680328</strain>
    </source>
</reference>
<dbReference type="eggNOG" id="COG3514">
    <property type="taxonomic scope" value="Bacteria"/>
</dbReference>
<dbReference type="InterPro" id="IPR025528">
    <property type="entry name" value="BrnA_antitoxin"/>
</dbReference>
<dbReference type="AlphaFoldDB" id="A0A157RUT1"/>
<dbReference type="Pfam" id="PF14384">
    <property type="entry name" value="BrnA_antitoxin"/>
    <property type="match status" value="1"/>
</dbReference>
<keyword evidence="2" id="KW-1185">Reference proteome</keyword>
<dbReference type="PATRIC" id="fig|123899.6.peg.1557"/>
<sequence>MEITFDPAKDSSNQRKHGVSLAEAQRFEWQEALVREDTRRGYGERRMIAIGYIGQQLHVIVCVDRKQERHIISLRPATSREVHQYTDLKPGTQVPTDDEDTAIDRGIEADPDTYELSAGDLKQMQRAVEPASERAQVQVTVRLDDDIVNAFQASGPGWQMRMNDALRHWLQARRA</sequence>
<evidence type="ECO:0000313" key="1">
    <source>
        <dbReference type="EMBL" id="SAI68922.1"/>
    </source>
</evidence>
<name>A0A157RUT1_9BORD</name>
<dbReference type="EMBL" id="LT546645">
    <property type="protein sequence ID" value="SAI68922.1"/>
    <property type="molecule type" value="Genomic_DNA"/>
</dbReference>
<accession>A0A157RUT1</accession>
<dbReference type="InterPro" id="IPR007460">
    <property type="entry name" value="BrnT_toxin"/>
</dbReference>
<organism evidence="1 2">
    <name type="scientific">Bordetella trematum</name>
    <dbReference type="NCBI Taxonomy" id="123899"/>
    <lineage>
        <taxon>Bacteria</taxon>
        <taxon>Pseudomonadati</taxon>
        <taxon>Pseudomonadota</taxon>
        <taxon>Betaproteobacteria</taxon>
        <taxon>Burkholderiales</taxon>
        <taxon>Alcaligenaceae</taxon>
        <taxon>Bordetella</taxon>
    </lineage>
</organism>
<dbReference type="KEGG" id="btrm:SAMEA390648701577"/>
<dbReference type="Proteomes" id="UP000076825">
    <property type="component" value="Chromosome 1"/>
</dbReference>
<proteinExistence type="predicted"/>